<keyword evidence="6 8" id="KW-0472">Membrane</keyword>
<keyword evidence="12" id="KW-1185">Reference proteome</keyword>
<evidence type="ECO:0000256" key="3">
    <source>
        <dbReference type="ARBA" id="ARBA00022692"/>
    </source>
</evidence>
<keyword evidence="4" id="KW-0283">Flagellar rotation</keyword>
<keyword evidence="11" id="KW-0282">Flagellum</keyword>
<dbReference type="Proteomes" id="UP001296873">
    <property type="component" value="Unassembled WGS sequence"/>
</dbReference>
<dbReference type="EMBL" id="NRRL01000029">
    <property type="protein sequence ID" value="MBK1668757.1"/>
    <property type="molecule type" value="Genomic_DNA"/>
</dbReference>
<reference evidence="11 12" key="1">
    <citation type="journal article" date="2020" name="Microorganisms">
        <title>Osmotic Adaptation and Compatible Solute Biosynthesis of Phototrophic Bacteria as Revealed from Genome Analyses.</title>
        <authorList>
            <person name="Imhoff J.F."/>
            <person name="Rahn T."/>
            <person name="Kunzel S."/>
            <person name="Keller A."/>
            <person name="Neulinger S.C."/>
        </authorList>
    </citation>
    <scope>NUCLEOTIDE SEQUENCE [LARGE SCALE GENOMIC DNA]</scope>
    <source>
        <strain evidence="11 12">DSM 9895</strain>
    </source>
</reference>
<dbReference type="InterPro" id="IPR022522">
    <property type="entry name" value="Flagellar_motor_stator_MotA"/>
</dbReference>
<dbReference type="InterPro" id="IPR002898">
    <property type="entry name" value="MotA_ExbB_proton_chnl"/>
</dbReference>
<evidence type="ECO:0000256" key="7">
    <source>
        <dbReference type="RuleBase" id="RU004057"/>
    </source>
</evidence>
<evidence type="ECO:0000256" key="8">
    <source>
        <dbReference type="SAM" id="Phobius"/>
    </source>
</evidence>
<keyword evidence="11" id="KW-0969">Cilium</keyword>
<dbReference type="InterPro" id="IPR046786">
    <property type="entry name" value="MotA_N"/>
</dbReference>
<feature type="transmembrane region" description="Helical" evidence="8">
    <location>
        <begin position="197"/>
        <end position="220"/>
    </location>
</feature>
<comment type="similarity">
    <text evidence="7">Belongs to the exbB/tolQ family.</text>
</comment>
<keyword evidence="3 8" id="KW-0812">Transmembrane</keyword>
<feature type="domain" description="MotA/TolQ/ExbB proton channel" evidence="9">
    <location>
        <begin position="121"/>
        <end position="234"/>
    </location>
</feature>
<keyword evidence="5 8" id="KW-1133">Transmembrane helix</keyword>
<evidence type="ECO:0000313" key="11">
    <source>
        <dbReference type="EMBL" id="MBK1668757.1"/>
    </source>
</evidence>
<feature type="domain" description="Motility protein A N-terminal" evidence="10">
    <location>
        <begin position="4"/>
        <end position="93"/>
    </location>
</feature>
<evidence type="ECO:0000259" key="10">
    <source>
        <dbReference type="Pfam" id="PF20560"/>
    </source>
</evidence>
<dbReference type="PANTHER" id="PTHR30433">
    <property type="entry name" value="CHEMOTAXIS PROTEIN MOTA"/>
    <property type="match status" value="1"/>
</dbReference>
<dbReference type="Pfam" id="PF20560">
    <property type="entry name" value="MotA_N"/>
    <property type="match status" value="1"/>
</dbReference>
<evidence type="ECO:0000256" key="4">
    <source>
        <dbReference type="ARBA" id="ARBA00022779"/>
    </source>
</evidence>
<name>A0ABS1DE73_9PROT</name>
<comment type="caution">
    <text evidence="11">The sequence shown here is derived from an EMBL/GenBank/DDBJ whole genome shotgun (WGS) entry which is preliminary data.</text>
</comment>
<dbReference type="Pfam" id="PF01618">
    <property type="entry name" value="MotA_ExbB"/>
    <property type="match status" value="1"/>
</dbReference>
<evidence type="ECO:0000256" key="5">
    <source>
        <dbReference type="ARBA" id="ARBA00022989"/>
    </source>
</evidence>
<dbReference type="InterPro" id="IPR047055">
    <property type="entry name" value="MotA-like"/>
</dbReference>
<gene>
    <name evidence="11" type="primary">motA</name>
    <name evidence="11" type="ORF">CKO28_12025</name>
</gene>
<feature type="transmembrane region" description="Helical" evidence="8">
    <location>
        <begin position="172"/>
        <end position="191"/>
    </location>
</feature>
<keyword evidence="11" id="KW-0966">Cell projection</keyword>
<keyword evidence="7" id="KW-0813">Transport</keyword>
<keyword evidence="7" id="KW-0653">Protein transport</keyword>
<accession>A0ABS1DE73</accession>
<keyword evidence="2" id="KW-1003">Cell membrane</keyword>
<dbReference type="NCBIfam" id="TIGR03818">
    <property type="entry name" value="MotA1"/>
    <property type="match status" value="1"/>
</dbReference>
<evidence type="ECO:0000256" key="2">
    <source>
        <dbReference type="ARBA" id="ARBA00022475"/>
    </source>
</evidence>
<protein>
    <submittedName>
        <fullName evidence="11">Flagellar motor stator protein MotA</fullName>
    </submittedName>
</protein>
<evidence type="ECO:0000256" key="1">
    <source>
        <dbReference type="ARBA" id="ARBA00004651"/>
    </source>
</evidence>
<feature type="transmembrane region" description="Helical" evidence="8">
    <location>
        <begin position="29"/>
        <end position="48"/>
    </location>
</feature>
<proteinExistence type="inferred from homology"/>
<organism evidence="11 12">
    <name type="scientific">Rhodovibrio sodomensis</name>
    <dbReference type="NCBI Taxonomy" id="1088"/>
    <lineage>
        <taxon>Bacteria</taxon>
        <taxon>Pseudomonadati</taxon>
        <taxon>Pseudomonadota</taxon>
        <taxon>Alphaproteobacteria</taxon>
        <taxon>Rhodospirillales</taxon>
        <taxon>Rhodovibrionaceae</taxon>
        <taxon>Rhodovibrio</taxon>
    </lineage>
</organism>
<dbReference type="PANTHER" id="PTHR30433:SF4">
    <property type="entry name" value="MOTILITY PROTEIN A"/>
    <property type="match status" value="1"/>
</dbReference>
<evidence type="ECO:0000259" key="9">
    <source>
        <dbReference type="Pfam" id="PF01618"/>
    </source>
</evidence>
<dbReference type="RefSeq" id="WP_200341074.1">
    <property type="nucleotide sequence ID" value="NZ_NRRL01000029.1"/>
</dbReference>
<evidence type="ECO:0000313" key="12">
    <source>
        <dbReference type="Proteomes" id="UP001296873"/>
    </source>
</evidence>
<sequence>MPLIIGAIIVIVCTLGGYAALGGKVAVLWQPFEVVIICGAALGGYIIANPTNVLRRTLGAVRMAMRGSSARKQTYLDLLSLLYQLLKLAKQKGNLALETHIEAPVDSQLFQQFPTIAKNAVMMTFLCDHLRLITMGSEDPHEMEALMDEEIETVSHENQKVAGALQTVADGLPALGIVAAVLGVIKTMGAISEPPEVLGKLIGGALVGTFLGVWLSYGFVGPIASKAKQMYEDEDKFLHCIKSALLAHMNGAAPTVSVEFARKVLYRDQRPSFYEVEDAVGALPPVA</sequence>
<comment type="subcellular location">
    <subcellularLocation>
        <location evidence="1">Cell membrane</location>
        <topology evidence="1">Multi-pass membrane protein</topology>
    </subcellularLocation>
    <subcellularLocation>
        <location evidence="7">Membrane</location>
        <topology evidence="7">Multi-pass membrane protein</topology>
    </subcellularLocation>
</comment>
<evidence type="ECO:0000256" key="6">
    <source>
        <dbReference type="ARBA" id="ARBA00023136"/>
    </source>
</evidence>